<evidence type="ECO:0000313" key="3">
    <source>
        <dbReference type="EMBL" id="GIJ92058.1"/>
    </source>
</evidence>
<dbReference type="GeneID" id="67009643"/>
<comment type="caution">
    <text evidence="3">The sequence shown here is derived from an EMBL/GenBank/DDBJ whole genome shotgun (WGS) entry which is preliminary data.</text>
</comment>
<dbReference type="AlphaFoldDB" id="A0A9P3BPE0"/>
<feature type="region of interest" description="Disordered" evidence="2">
    <location>
        <begin position="107"/>
        <end position="129"/>
    </location>
</feature>
<proteinExistence type="predicted"/>
<accession>A0A9P3BPE0</accession>
<keyword evidence="4" id="KW-1185">Reference proteome</keyword>
<reference evidence="3 4" key="1">
    <citation type="submission" date="2018-10" db="EMBL/GenBank/DDBJ databases">
        <title>Pan-genome distribution and transcriptional activeness of fungal secondary metabolism genes in Aspergillus section Fumigati.</title>
        <authorList>
            <person name="Takahashi H."/>
            <person name="Umemura M."/>
            <person name="Ninomiya A."/>
            <person name="Kusuya Y."/>
            <person name="Urayama S."/>
            <person name="Shimizu M."/>
            <person name="Watanabe A."/>
            <person name="Kamei K."/>
            <person name="Yaguchi T."/>
            <person name="Hagiwara D."/>
        </authorList>
    </citation>
    <scope>NUCLEOTIDE SEQUENCE [LARGE SCALE GENOMIC DNA]</scope>
    <source>
        <strain evidence="3 4">IFM 55266</strain>
    </source>
</reference>
<sequence length="165" mass="18181">MAKAQNEEMTNNLIPLLCIRPLRLFLSAGHIRRVRIVLLRATHLPFVALIWAFESSRRYVSQRNNQFPPTQATGQPTPSIQANFTFSAHRAPLRASTVDTSQLGCGKPKGSTNAAQHAEARGGCGLSPGEAGRNDLAGMIDELERLRTQVERVAATVAFHQRNRL</sequence>
<dbReference type="EMBL" id="BHVY01000009">
    <property type="protein sequence ID" value="GIJ92058.1"/>
    <property type="molecule type" value="Genomic_DNA"/>
</dbReference>
<evidence type="ECO:0000313" key="4">
    <source>
        <dbReference type="Proteomes" id="UP001043456"/>
    </source>
</evidence>
<dbReference type="RefSeq" id="XP_043162804.1">
    <property type="nucleotide sequence ID" value="XM_043306869.1"/>
</dbReference>
<dbReference type="OrthoDB" id="4486239at2759"/>
<evidence type="ECO:0000256" key="2">
    <source>
        <dbReference type="SAM" id="MobiDB-lite"/>
    </source>
</evidence>
<name>A0A9P3BPE0_9EURO</name>
<evidence type="ECO:0000256" key="1">
    <source>
        <dbReference type="SAM" id="Coils"/>
    </source>
</evidence>
<protein>
    <submittedName>
        <fullName evidence="3">Uncharacterized protein</fullName>
    </submittedName>
</protein>
<feature type="coiled-coil region" evidence="1">
    <location>
        <begin position="136"/>
        <end position="163"/>
    </location>
</feature>
<keyword evidence="1" id="KW-0175">Coiled coil</keyword>
<dbReference type="Proteomes" id="UP001043456">
    <property type="component" value="Unassembled WGS sequence"/>
</dbReference>
<organism evidence="3 4">
    <name type="scientific">Aspergillus pseudoviridinutans</name>
    <dbReference type="NCBI Taxonomy" id="1517512"/>
    <lineage>
        <taxon>Eukaryota</taxon>
        <taxon>Fungi</taxon>
        <taxon>Dikarya</taxon>
        <taxon>Ascomycota</taxon>
        <taxon>Pezizomycotina</taxon>
        <taxon>Eurotiomycetes</taxon>
        <taxon>Eurotiomycetidae</taxon>
        <taxon>Eurotiales</taxon>
        <taxon>Aspergillaceae</taxon>
        <taxon>Aspergillus</taxon>
        <taxon>Aspergillus subgen. Fumigati</taxon>
    </lineage>
</organism>
<gene>
    <name evidence="3" type="ORF">Asppvi_011033</name>
</gene>